<dbReference type="InterPro" id="IPR020841">
    <property type="entry name" value="PKS_Beta-ketoAc_synthase_dom"/>
</dbReference>
<evidence type="ECO:0000256" key="3">
    <source>
        <dbReference type="ARBA" id="ARBA00023268"/>
    </source>
</evidence>
<dbReference type="InterPro" id="IPR014030">
    <property type="entry name" value="Ketoacyl_synth_N"/>
</dbReference>
<dbReference type="PANTHER" id="PTHR43775">
    <property type="entry name" value="FATTY ACID SYNTHASE"/>
    <property type="match status" value="1"/>
</dbReference>
<evidence type="ECO:0000259" key="5">
    <source>
        <dbReference type="PROSITE" id="PS52004"/>
    </source>
</evidence>
<dbReference type="InterPro" id="IPR015083">
    <property type="entry name" value="NorB/c/GfsB-D-like_docking"/>
</dbReference>
<reference evidence="6" key="1">
    <citation type="journal article" date="2003" name="Chem. Biol.">
        <title>A complete gene cluster from Streptomyces nanchangensis NS3226 encoding biosynthesis of the polyether ionophore nanchangmycin.</title>
        <authorList>
            <person name="Sun Y."/>
            <person name="Zhou X."/>
            <person name="Dong H."/>
            <person name="Tu G."/>
            <person name="Wang M."/>
            <person name="Wang B."/>
            <person name="Deng Z."/>
        </authorList>
    </citation>
    <scope>NUCLEOTIDE SEQUENCE</scope>
    <source>
        <strain evidence="6">NS3226</strain>
    </source>
</reference>
<dbReference type="InterPro" id="IPR032821">
    <property type="entry name" value="PKS_assoc"/>
</dbReference>
<dbReference type="FunFam" id="3.40.47.10:FF:000019">
    <property type="entry name" value="Polyketide synthase type I"/>
    <property type="match status" value="1"/>
</dbReference>
<dbReference type="Pfam" id="PF08990">
    <property type="entry name" value="Docking"/>
    <property type="match status" value="1"/>
</dbReference>
<dbReference type="Gene3D" id="3.30.70.3290">
    <property type="match status" value="2"/>
</dbReference>
<dbReference type="SUPFAM" id="SSF52151">
    <property type="entry name" value="FabD/lysophospholipase-like"/>
    <property type="match status" value="1"/>
</dbReference>
<dbReference type="SUPFAM" id="SSF53901">
    <property type="entry name" value="Thiolase-like"/>
    <property type="match status" value="1"/>
</dbReference>
<accession>Q7WTD8</accession>
<dbReference type="Pfam" id="PF02801">
    <property type="entry name" value="Ketoacyl-synt_C"/>
    <property type="match status" value="1"/>
</dbReference>
<dbReference type="InterPro" id="IPR014043">
    <property type="entry name" value="Acyl_transferase_dom"/>
</dbReference>
<dbReference type="InterPro" id="IPR014031">
    <property type="entry name" value="Ketoacyl_synth_C"/>
</dbReference>
<organism evidence="6">
    <name type="scientific">Streptomyces nanchangensis</name>
    <dbReference type="NCBI Taxonomy" id="204925"/>
    <lineage>
        <taxon>Bacteria</taxon>
        <taxon>Bacillati</taxon>
        <taxon>Actinomycetota</taxon>
        <taxon>Actinomycetes</taxon>
        <taxon>Kitasatosporales</taxon>
        <taxon>Streptomycetaceae</taxon>
        <taxon>Streptomyces</taxon>
    </lineage>
</organism>
<dbReference type="InterPro" id="IPR016039">
    <property type="entry name" value="Thiolase-like"/>
</dbReference>
<evidence type="ECO:0000313" key="6">
    <source>
        <dbReference type="EMBL" id="AAP42872.1"/>
    </source>
</evidence>
<dbReference type="InterPro" id="IPR016035">
    <property type="entry name" value="Acyl_Trfase/lysoPLipase"/>
</dbReference>
<comment type="cofactor">
    <cofactor evidence="1">
        <name>pantetheine 4'-phosphate</name>
        <dbReference type="ChEBI" id="CHEBI:47942"/>
    </cofactor>
</comment>
<dbReference type="GO" id="GO:0006633">
    <property type="term" value="P:fatty acid biosynthetic process"/>
    <property type="evidence" value="ECO:0007669"/>
    <property type="project" value="TreeGrafter"/>
</dbReference>
<gene>
    <name evidence="6" type="primary">nanA9</name>
</gene>
<dbReference type="GO" id="GO:0004312">
    <property type="term" value="F:fatty acid synthase activity"/>
    <property type="evidence" value="ECO:0007669"/>
    <property type="project" value="TreeGrafter"/>
</dbReference>
<dbReference type="Pfam" id="PF16197">
    <property type="entry name" value="KAsynt_C_assoc"/>
    <property type="match status" value="1"/>
</dbReference>
<dbReference type="Pfam" id="PF00698">
    <property type="entry name" value="Acyl_transf_1"/>
    <property type="match status" value="1"/>
</dbReference>
<dbReference type="Gene3D" id="3.40.366.10">
    <property type="entry name" value="Malonyl-Coenzyme A Acyl Carrier Protein, domain 2"/>
    <property type="match status" value="1"/>
</dbReference>
<dbReference type="PROSITE" id="PS52004">
    <property type="entry name" value="KS3_2"/>
    <property type="match status" value="1"/>
</dbReference>
<evidence type="ECO:0000256" key="2">
    <source>
        <dbReference type="ARBA" id="ARBA00022679"/>
    </source>
</evidence>
<dbReference type="Gene3D" id="3.40.47.10">
    <property type="match status" value="1"/>
</dbReference>
<dbReference type="EMBL" id="AF521085">
    <property type="protein sequence ID" value="AAP42872.1"/>
    <property type="molecule type" value="Genomic_DNA"/>
</dbReference>
<feature type="domain" description="Ketosynthase family 3 (KS3)" evidence="5">
    <location>
        <begin position="42"/>
        <end position="468"/>
    </location>
</feature>
<dbReference type="GO" id="GO:0033068">
    <property type="term" value="P:macrolide biosynthetic process"/>
    <property type="evidence" value="ECO:0007669"/>
    <property type="project" value="UniProtKB-ARBA"/>
</dbReference>
<dbReference type="Pfam" id="PF00109">
    <property type="entry name" value="ketoacyl-synt"/>
    <property type="match status" value="1"/>
</dbReference>
<dbReference type="SMART" id="SM00827">
    <property type="entry name" value="PKS_AT"/>
    <property type="match status" value="1"/>
</dbReference>
<proteinExistence type="predicted"/>
<name>Q7WTD8_9ACTN</name>
<evidence type="ECO:0000256" key="4">
    <source>
        <dbReference type="SAM" id="MobiDB-lite"/>
    </source>
</evidence>
<dbReference type="AlphaFoldDB" id="Q7WTD8"/>
<dbReference type="GO" id="GO:0031177">
    <property type="term" value="F:phosphopantetheine binding"/>
    <property type="evidence" value="ECO:0007669"/>
    <property type="project" value="UniProtKB-ARBA"/>
</dbReference>
<dbReference type="SMART" id="SM00825">
    <property type="entry name" value="PKS_KS"/>
    <property type="match status" value="1"/>
</dbReference>
<dbReference type="InterPro" id="IPR050091">
    <property type="entry name" value="PKS_NRPS_Biosynth_Enz"/>
</dbReference>
<dbReference type="CDD" id="cd00833">
    <property type="entry name" value="PKS"/>
    <property type="match status" value="1"/>
</dbReference>
<sequence length="802" mass="83564">MPSLRRNVMTVADAKVVEALRTSLLETERLRKENDRLRAAPREPVAITGMACRYPGGVESPDDLWTLLTEERDAIGAFPADRGWDLDGLYGPDAHPDVRSAVEEGGFLSDAGAFDPAPFGISPGEASVMDPQQRLLLETTWEAFERAGIDPRSVRGRRCGVFMGTTGQDYTPHLKDVPDELLGHIASGGSSAVLSGRLASVFGLEGPTATLDTACSGSLVALHLACQSLRGGECSMALAGGVTVMSSPETFIGTGRGIGLPAAARCRSFADGAEGIAFAEGAGVVLLERLSTARAHGRPVLAVVRGSAIGQEGTNNGVSASNGPAQQRLIRQALAAAGLLPHEIDAVEGQGTGGLLSDAVEAQALASVYGEGRPADRPLLLGAVKSNLGHTQGASGVAGVIKTVQAMRHGVLPRTLHTEVPSPHISWKRGRIRLLTAATPWPGTDRPLRSGVSAFGFGGTNAHVIVEQAPPEDDPPPPLPEAEGEPGSAGVALWPLSGCDPDALRDQAARLLAHLDERPGLRPADVGLSLGTSRAALEHRGVVVGESRQELLDGLRALAEGRAAPHVARGAIGRRPRLVVLFTGHAPAPGTGKQLYDAFPAFADAFDTVCAALDAHLGFPARDAMLTGADPTSAAVPDPARAFAIQVALFRLVESWGTRPGAVRGHGIGRLAEDHVSGRLALPDACAALTGPHEAPDPPRDFAQRVRDLAGDGTVYLELGGHEVAGLLDGAGAHAVAALRPGVAEATSAATGLARAHARGTAVDWRAVFGPEARRVELPTYAFRRGRYWRAAFDMSLVRPDR</sequence>
<protein>
    <submittedName>
        <fullName evidence="6">NanA9</fullName>
    </submittedName>
</protein>
<feature type="region of interest" description="Disordered" evidence="4">
    <location>
        <begin position="468"/>
        <end position="488"/>
    </location>
</feature>
<keyword evidence="3" id="KW-0511">Multifunctional enzyme</keyword>
<keyword evidence="2" id="KW-0808">Transferase</keyword>
<dbReference type="PANTHER" id="PTHR43775:SF51">
    <property type="entry name" value="INACTIVE PHENOLPHTHIOCEROL SYNTHESIS POLYKETIDE SYNTHASE TYPE I PKS1-RELATED"/>
    <property type="match status" value="1"/>
</dbReference>
<dbReference type="InterPro" id="IPR001227">
    <property type="entry name" value="Ac_transferase_dom_sf"/>
</dbReference>
<evidence type="ECO:0000256" key="1">
    <source>
        <dbReference type="ARBA" id="ARBA00001957"/>
    </source>
</evidence>